<feature type="transmembrane region" description="Helical" evidence="1">
    <location>
        <begin position="375"/>
        <end position="395"/>
    </location>
</feature>
<evidence type="ECO:0000256" key="1">
    <source>
        <dbReference type="SAM" id="Phobius"/>
    </source>
</evidence>
<feature type="transmembrane region" description="Helical" evidence="1">
    <location>
        <begin position="319"/>
        <end position="337"/>
    </location>
</feature>
<organism evidence="2">
    <name type="scientific">hydrothermal vent metagenome</name>
    <dbReference type="NCBI Taxonomy" id="652676"/>
    <lineage>
        <taxon>unclassified sequences</taxon>
        <taxon>metagenomes</taxon>
        <taxon>ecological metagenomes</taxon>
    </lineage>
</organism>
<name>A0A3B0WQS1_9ZZZZ</name>
<feature type="transmembrane region" description="Helical" evidence="1">
    <location>
        <begin position="262"/>
        <end position="283"/>
    </location>
</feature>
<feature type="transmembrane region" description="Helical" evidence="1">
    <location>
        <begin position="407"/>
        <end position="427"/>
    </location>
</feature>
<feature type="transmembrane region" description="Helical" evidence="1">
    <location>
        <begin position="7"/>
        <end position="26"/>
    </location>
</feature>
<evidence type="ECO:0000313" key="2">
    <source>
        <dbReference type="EMBL" id="VAW54783.1"/>
    </source>
</evidence>
<protein>
    <submittedName>
        <fullName evidence="2">Uncharacterized protein</fullName>
    </submittedName>
</protein>
<keyword evidence="1" id="KW-0812">Transmembrane</keyword>
<sequence>MTRKYSHFIIILTIFICAIALRGIHINADTPSGLSWSAGLYVDEGYKTLSPRNLILFGKTHWHAADTYPGWMNYSPITQWSVYAAFKNFGISISSARLVPIIYFSLFILLYIFFMFRRHSSKIFYLGLVLLASDATLFTFSRVALFEMPISFFIYAMILPLSLYKEKTSISIYPLIGLFIGGIALTYLIKLSLLIYIFPVLAAASISFIVKNNKMSKNQLILFSSAFLIAILAILGFSYDDWSTRLNISPQLYVYSVIENPLLLTSPAIIIAGTLCAAHAIAYQSNLYLNNLYRLSLICMVLSAPFILSLFSYGPLRYYLPFVPAYILLIIEWFSTSTTETSRRITNRVFYVIGMLMFSLAVMYALTALKLSEYIQIRFIIVIGLSAALIVFLFRHQALPKNTVQKIMMAIISLSILQNIYFIGSFISNPRYDAETMRKRLSEIVKSDEVIAGGWAPFLTLGTPIKSIYASSAFNPPEALKLIQPNYFILSNTPVSLKTFERLNNDEQIIFGSAITLGKYNDTLVTIYPLSYNTENLPKNH</sequence>
<proteinExistence type="predicted"/>
<keyword evidence="1" id="KW-0472">Membrane</keyword>
<feature type="transmembrane region" description="Helical" evidence="1">
    <location>
        <begin position="220"/>
        <end position="239"/>
    </location>
</feature>
<keyword evidence="1" id="KW-1133">Transmembrane helix</keyword>
<feature type="transmembrane region" description="Helical" evidence="1">
    <location>
        <begin position="98"/>
        <end position="116"/>
    </location>
</feature>
<feature type="transmembrane region" description="Helical" evidence="1">
    <location>
        <begin position="195"/>
        <end position="213"/>
    </location>
</feature>
<feature type="transmembrane region" description="Helical" evidence="1">
    <location>
        <begin position="171"/>
        <end position="189"/>
    </location>
</feature>
<reference evidence="2" key="1">
    <citation type="submission" date="2018-06" db="EMBL/GenBank/DDBJ databases">
        <authorList>
            <person name="Zhirakovskaya E."/>
        </authorList>
    </citation>
    <scope>NUCLEOTIDE SEQUENCE</scope>
</reference>
<gene>
    <name evidence="2" type="ORF">MNBD_GAMMA06-603</name>
</gene>
<feature type="transmembrane region" description="Helical" evidence="1">
    <location>
        <begin position="349"/>
        <end position="369"/>
    </location>
</feature>
<dbReference type="AlphaFoldDB" id="A0A3B0WQS1"/>
<accession>A0A3B0WQS1</accession>
<feature type="transmembrane region" description="Helical" evidence="1">
    <location>
        <begin position="123"/>
        <end position="140"/>
    </location>
</feature>
<dbReference type="EMBL" id="UOFD01000079">
    <property type="protein sequence ID" value="VAW54783.1"/>
    <property type="molecule type" value="Genomic_DNA"/>
</dbReference>
<feature type="transmembrane region" description="Helical" evidence="1">
    <location>
        <begin position="146"/>
        <end position="164"/>
    </location>
</feature>
<feature type="transmembrane region" description="Helical" evidence="1">
    <location>
        <begin position="295"/>
        <end position="313"/>
    </location>
</feature>